<dbReference type="Pfam" id="PF18557">
    <property type="entry name" value="NepR"/>
    <property type="match status" value="1"/>
</dbReference>
<evidence type="ECO:0000259" key="2">
    <source>
        <dbReference type="Pfam" id="PF18557"/>
    </source>
</evidence>
<gene>
    <name evidence="3" type="ORF">OCOJLMKI_1779</name>
</gene>
<feature type="region of interest" description="Disordered" evidence="1">
    <location>
        <begin position="1"/>
        <end position="31"/>
    </location>
</feature>
<protein>
    <recommendedName>
        <fullName evidence="2">Anti-sigma factor NepR domain-containing protein</fullName>
    </recommendedName>
</protein>
<reference evidence="3" key="1">
    <citation type="journal article" date="2021" name="Front. Microbiol.">
        <title>Comprehensive Comparative Genomics and Phenotyping of Methylobacterium Species.</title>
        <authorList>
            <person name="Alessa O."/>
            <person name="Ogura Y."/>
            <person name="Fujitani Y."/>
            <person name="Takami H."/>
            <person name="Hayashi T."/>
            <person name="Sahin N."/>
            <person name="Tani A."/>
        </authorList>
    </citation>
    <scope>NUCLEOTIDE SEQUENCE</scope>
    <source>
        <strain evidence="3">DSM 19015</strain>
    </source>
</reference>
<comment type="caution">
    <text evidence="3">The sequence shown here is derived from an EMBL/GenBank/DDBJ whole genome shotgun (WGS) entry which is preliminary data.</text>
</comment>
<dbReference type="Proteomes" id="UP001055125">
    <property type="component" value="Unassembled WGS sequence"/>
</dbReference>
<accession>A0ABQ4RUY0</accession>
<sequence>MNDDGKSAGSSPGDRTAGVCSGAQGTGLSDQTQKRIGLHLRTMYDAIVQQPVPDRFRDLIDRLDDSDRPS</sequence>
<evidence type="ECO:0000256" key="1">
    <source>
        <dbReference type="SAM" id="MobiDB-lite"/>
    </source>
</evidence>
<dbReference type="InterPro" id="IPR041649">
    <property type="entry name" value="NepR"/>
</dbReference>
<dbReference type="EMBL" id="BPQP01000027">
    <property type="protein sequence ID" value="GJD94576.1"/>
    <property type="molecule type" value="Genomic_DNA"/>
</dbReference>
<name>A0ABQ4RUY0_9HYPH</name>
<evidence type="ECO:0000313" key="3">
    <source>
        <dbReference type="EMBL" id="GJD94576.1"/>
    </source>
</evidence>
<evidence type="ECO:0000313" key="4">
    <source>
        <dbReference type="Proteomes" id="UP001055125"/>
    </source>
</evidence>
<feature type="domain" description="Anti-sigma factor NepR" evidence="2">
    <location>
        <begin position="33"/>
        <end position="66"/>
    </location>
</feature>
<organism evidence="3 4">
    <name type="scientific">Methylobacterium iners</name>
    <dbReference type="NCBI Taxonomy" id="418707"/>
    <lineage>
        <taxon>Bacteria</taxon>
        <taxon>Pseudomonadati</taxon>
        <taxon>Pseudomonadota</taxon>
        <taxon>Alphaproteobacteria</taxon>
        <taxon>Hyphomicrobiales</taxon>
        <taxon>Methylobacteriaceae</taxon>
        <taxon>Methylobacterium</taxon>
    </lineage>
</organism>
<reference evidence="3" key="2">
    <citation type="submission" date="2021-08" db="EMBL/GenBank/DDBJ databases">
        <authorList>
            <person name="Tani A."/>
            <person name="Ola A."/>
            <person name="Ogura Y."/>
            <person name="Katsura K."/>
            <person name="Hayashi T."/>
        </authorList>
    </citation>
    <scope>NUCLEOTIDE SEQUENCE</scope>
    <source>
        <strain evidence="3">DSM 19015</strain>
    </source>
</reference>
<proteinExistence type="predicted"/>
<keyword evidence="4" id="KW-1185">Reference proteome</keyword>
<dbReference type="RefSeq" id="WP_238243751.1">
    <property type="nucleotide sequence ID" value="NZ_BPQP01000027.1"/>
</dbReference>